<evidence type="ECO:0008006" key="3">
    <source>
        <dbReference type="Google" id="ProtNLM"/>
    </source>
</evidence>
<gene>
    <name evidence="1" type="ORF">H6G83_10970</name>
</gene>
<protein>
    <recommendedName>
        <fullName evidence="3">Transposase</fullName>
    </recommendedName>
</protein>
<evidence type="ECO:0000313" key="1">
    <source>
        <dbReference type="EMBL" id="MBD2501118.1"/>
    </source>
</evidence>
<accession>A0ABR8D3V6</accession>
<dbReference type="RefSeq" id="WP_190471254.1">
    <property type="nucleotide sequence ID" value="NZ_JACJSG010000012.1"/>
</dbReference>
<comment type="caution">
    <text evidence="1">The sequence shown here is derived from an EMBL/GenBank/DDBJ whole genome shotgun (WGS) entry which is preliminary data.</text>
</comment>
<reference evidence="1 2" key="1">
    <citation type="journal article" date="2020" name="ISME J.">
        <title>Comparative genomics reveals insights into cyanobacterial evolution and habitat adaptation.</title>
        <authorList>
            <person name="Chen M.Y."/>
            <person name="Teng W.K."/>
            <person name="Zhao L."/>
            <person name="Hu C.X."/>
            <person name="Zhou Y.K."/>
            <person name="Han B.P."/>
            <person name="Song L.R."/>
            <person name="Shu W.S."/>
        </authorList>
    </citation>
    <scope>NUCLEOTIDE SEQUENCE [LARGE SCALE GENOMIC DNA]</scope>
    <source>
        <strain evidence="1 2">FACHB-119</strain>
    </source>
</reference>
<dbReference type="EMBL" id="JACJSG010000012">
    <property type="protein sequence ID" value="MBD2501118.1"/>
    <property type="molecule type" value="Genomic_DNA"/>
</dbReference>
<organism evidence="1 2">
    <name type="scientific">Anabaena azotica FACHB-119</name>
    <dbReference type="NCBI Taxonomy" id="947527"/>
    <lineage>
        <taxon>Bacteria</taxon>
        <taxon>Bacillati</taxon>
        <taxon>Cyanobacteriota</taxon>
        <taxon>Cyanophyceae</taxon>
        <taxon>Nostocales</taxon>
        <taxon>Nostocaceae</taxon>
        <taxon>Anabaena</taxon>
        <taxon>Anabaena azotica</taxon>
    </lineage>
</organism>
<sequence length="45" mass="4913">MLKGYGGFKSAYLPLREQPVASAANFFVASVANRKLRDRILTAIA</sequence>
<name>A0ABR8D3V6_9NOST</name>
<proteinExistence type="predicted"/>
<keyword evidence="2" id="KW-1185">Reference proteome</keyword>
<evidence type="ECO:0000313" key="2">
    <source>
        <dbReference type="Proteomes" id="UP000661112"/>
    </source>
</evidence>
<dbReference type="Proteomes" id="UP000661112">
    <property type="component" value="Unassembled WGS sequence"/>
</dbReference>